<comment type="catalytic activity">
    <reaction evidence="1">
        <text>ATP + protein L-histidine = ADP + protein N-phospho-L-histidine.</text>
        <dbReference type="EC" id="2.7.13.3"/>
    </reaction>
</comment>
<dbReference type="Gene3D" id="3.30.565.10">
    <property type="entry name" value="Histidine kinase-like ATPase, C-terminal domain"/>
    <property type="match status" value="1"/>
</dbReference>
<feature type="coiled-coil region" evidence="13">
    <location>
        <begin position="131"/>
        <end position="161"/>
    </location>
</feature>
<protein>
    <recommendedName>
        <fullName evidence="3">histidine kinase</fullName>
        <ecNumber evidence="3">2.7.13.3</ecNumber>
    </recommendedName>
</protein>
<dbReference type="SMART" id="SM00091">
    <property type="entry name" value="PAS"/>
    <property type="match status" value="2"/>
</dbReference>
<dbReference type="SUPFAM" id="SSF55874">
    <property type="entry name" value="ATPase domain of HSP90 chaperone/DNA topoisomerase II/histidine kinase"/>
    <property type="match status" value="1"/>
</dbReference>
<dbReference type="SMART" id="SM00086">
    <property type="entry name" value="PAC"/>
    <property type="match status" value="1"/>
</dbReference>
<dbReference type="PANTHER" id="PTHR42878:SF7">
    <property type="entry name" value="SENSOR HISTIDINE KINASE GLRK"/>
    <property type="match status" value="1"/>
</dbReference>
<feature type="domain" description="PAS" evidence="15">
    <location>
        <begin position="15"/>
        <end position="88"/>
    </location>
</feature>
<evidence type="ECO:0000259" key="15">
    <source>
        <dbReference type="PROSITE" id="PS50112"/>
    </source>
</evidence>
<proteinExistence type="predicted"/>
<dbReference type="Pfam" id="PF08448">
    <property type="entry name" value="PAS_4"/>
    <property type="match status" value="1"/>
</dbReference>
<keyword evidence="18" id="KW-1185">Reference proteome</keyword>
<evidence type="ECO:0000256" key="12">
    <source>
        <dbReference type="ARBA" id="ARBA00023136"/>
    </source>
</evidence>
<dbReference type="CDD" id="cd00130">
    <property type="entry name" value="PAS"/>
    <property type="match status" value="2"/>
</dbReference>
<dbReference type="InterPro" id="IPR000700">
    <property type="entry name" value="PAS-assoc_C"/>
</dbReference>
<keyword evidence="13" id="KW-0175">Coiled coil</keyword>
<comment type="subcellular location">
    <subcellularLocation>
        <location evidence="2">Membrane</location>
        <topology evidence="2">Multi-pass membrane protein</topology>
    </subcellularLocation>
</comment>
<gene>
    <name evidence="17" type="ORF">GCM10023231_00430</name>
</gene>
<evidence type="ECO:0000256" key="1">
    <source>
        <dbReference type="ARBA" id="ARBA00000085"/>
    </source>
</evidence>
<dbReference type="SUPFAM" id="SSF47384">
    <property type="entry name" value="Homodimeric domain of signal transducing histidine kinase"/>
    <property type="match status" value="1"/>
</dbReference>
<accession>A0ABP9ABM4</accession>
<evidence type="ECO:0000256" key="6">
    <source>
        <dbReference type="ARBA" id="ARBA00022692"/>
    </source>
</evidence>
<dbReference type="InterPro" id="IPR005467">
    <property type="entry name" value="His_kinase_dom"/>
</dbReference>
<dbReference type="InterPro" id="IPR013656">
    <property type="entry name" value="PAS_4"/>
</dbReference>
<dbReference type="SMART" id="SM00387">
    <property type="entry name" value="HATPase_c"/>
    <property type="match status" value="1"/>
</dbReference>
<feature type="domain" description="Histidine kinase" evidence="14">
    <location>
        <begin position="293"/>
        <end position="508"/>
    </location>
</feature>
<evidence type="ECO:0000256" key="8">
    <source>
        <dbReference type="ARBA" id="ARBA00022777"/>
    </source>
</evidence>
<organism evidence="17 18">
    <name type="scientific">Olivibacter ginsenosidimutans</name>
    <dbReference type="NCBI Taxonomy" id="1176537"/>
    <lineage>
        <taxon>Bacteria</taxon>
        <taxon>Pseudomonadati</taxon>
        <taxon>Bacteroidota</taxon>
        <taxon>Sphingobacteriia</taxon>
        <taxon>Sphingobacteriales</taxon>
        <taxon>Sphingobacteriaceae</taxon>
        <taxon>Olivibacter</taxon>
    </lineage>
</organism>
<keyword evidence="11" id="KW-0902">Two-component regulatory system</keyword>
<evidence type="ECO:0000256" key="4">
    <source>
        <dbReference type="ARBA" id="ARBA00022553"/>
    </source>
</evidence>
<dbReference type="InterPro" id="IPR050351">
    <property type="entry name" value="BphY/WalK/GraS-like"/>
</dbReference>
<evidence type="ECO:0000259" key="14">
    <source>
        <dbReference type="PROSITE" id="PS50109"/>
    </source>
</evidence>
<dbReference type="InterPro" id="IPR000014">
    <property type="entry name" value="PAS"/>
</dbReference>
<dbReference type="InterPro" id="IPR001610">
    <property type="entry name" value="PAC"/>
</dbReference>
<dbReference type="Pfam" id="PF13426">
    <property type="entry name" value="PAS_9"/>
    <property type="match status" value="1"/>
</dbReference>
<dbReference type="CDD" id="cd00075">
    <property type="entry name" value="HATPase"/>
    <property type="match status" value="1"/>
</dbReference>
<evidence type="ECO:0000256" key="13">
    <source>
        <dbReference type="SAM" id="Coils"/>
    </source>
</evidence>
<dbReference type="NCBIfam" id="TIGR00229">
    <property type="entry name" value="sensory_box"/>
    <property type="match status" value="1"/>
</dbReference>
<dbReference type="InterPro" id="IPR035965">
    <property type="entry name" value="PAS-like_dom_sf"/>
</dbReference>
<keyword evidence="7" id="KW-0547">Nucleotide-binding</keyword>
<dbReference type="RefSeq" id="WP_345229654.1">
    <property type="nucleotide sequence ID" value="NZ_BAABIQ010000001.1"/>
</dbReference>
<dbReference type="EC" id="2.7.13.3" evidence="3"/>
<comment type="caution">
    <text evidence="17">The sequence shown here is derived from an EMBL/GenBank/DDBJ whole genome shotgun (WGS) entry which is preliminary data.</text>
</comment>
<keyword evidence="5" id="KW-0808">Transferase</keyword>
<keyword evidence="12" id="KW-0472">Membrane</keyword>
<dbReference type="SUPFAM" id="SSF55785">
    <property type="entry name" value="PYP-like sensor domain (PAS domain)"/>
    <property type="match status" value="2"/>
</dbReference>
<dbReference type="CDD" id="cd00082">
    <property type="entry name" value="HisKA"/>
    <property type="match status" value="1"/>
</dbReference>
<sequence>MDKKYLKNTNSIPISYDLIVQAIDTGINGVVITDNNLPDHPIIYCNAAFENLTGYQRSEIIGHNCRFLQGKDRQQQERKRIREAIEKGESCKVEIRNYKKNGDLFWNDLTISPLKTQDGQITHFIGIQHDISDQRALYDDLERERQKLEQRIEERTEILQNEREFADSILETIRESLLVMNADLKVISVNQHFLRTFKVSKADTENQKLYDLGNGQWDIPQLRILLEQVLPTNNPVLDFEVEHDFPHIGKKIMLLNAHRVELAGSYKNRILLAIEDITERKVIEERKDDFLTIASHELKTPLTAISGYIQIMTRNIPSDAGVQFRSALAKAEQNLSRLNSLIGELLDVSKIQSGNIKLHMEMFDFDKMMVEIVDAMRCTTTSHTITLTGDVSRTVYGDEVNLSQVVSNLISNAIKYSPNAREVGVFVGTVSDYVKVSISDTGIGISPNEQGRIFDRFYRIDQTQKKFPGMGIGLYVCNQIVKNHQGTLWVESENGKGSVFSFTIPLGKK</sequence>
<evidence type="ECO:0000256" key="5">
    <source>
        <dbReference type="ARBA" id="ARBA00022679"/>
    </source>
</evidence>
<evidence type="ECO:0000259" key="16">
    <source>
        <dbReference type="PROSITE" id="PS50113"/>
    </source>
</evidence>
<dbReference type="PROSITE" id="PS50109">
    <property type="entry name" value="HIS_KIN"/>
    <property type="match status" value="1"/>
</dbReference>
<name>A0ABP9ABM4_9SPHI</name>
<dbReference type="PROSITE" id="PS50112">
    <property type="entry name" value="PAS"/>
    <property type="match status" value="1"/>
</dbReference>
<dbReference type="Gene3D" id="1.10.287.130">
    <property type="match status" value="1"/>
</dbReference>
<dbReference type="Pfam" id="PF00512">
    <property type="entry name" value="HisKA"/>
    <property type="match status" value="1"/>
</dbReference>
<keyword evidence="4" id="KW-0597">Phosphoprotein</keyword>
<evidence type="ECO:0000313" key="18">
    <source>
        <dbReference type="Proteomes" id="UP001501411"/>
    </source>
</evidence>
<keyword evidence="8" id="KW-0418">Kinase</keyword>
<dbReference type="EMBL" id="BAABIQ010000001">
    <property type="protein sequence ID" value="GAA4777917.1"/>
    <property type="molecule type" value="Genomic_DNA"/>
</dbReference>
<evidence type="ECO:0000256" key="2">
    <source>
        <dbReference type="ARBA" id="ARBA00004141"/>
    </source>
</evidence>
<dbReference type="PROSITE" id="PS50113">
    <property type="entry name" value="PAC"/>
    <property type="match status" value="1"/>
</dbReference>
<dbReference type="InterPro" id="IPR003661">
    <property type="entry name" value="HisK_dim/P_dom"/>
</dbReference>
<dbReference type="Pfam" id="PF02518">
    <property type="entry name" value="HATPase_c"/>
    <property type="match status" value="1"/>
</dbReference>
<evidence type="ECO:0000256" key="9">
    <source>
        <dbReference type="ARBA" id="ARBA00022840"/>
    </source>
</evidence>
<evidence type="ECO:0000256" key="3">
    <source>
        <dbReference type="ARBA" id="ARBA00012438"/>
    </source>
</evidence>
<dbReference type="InterPro" id="IPR004358">
    <property type="entry name" value="Sig_transdc_His_kin-like_C"/>
</dbReference>
<keyword evidence="10" id="KW-1133">Transmembrane helix</keyword>
<dbReference type="InterPro" id="IPR036097">
    <property type="entry name" value="HisK_dim/P_sf"/>
</dbReference>
<dbReference type="SMART" id="SM00388">
    <property type="entry name" value="HisKA"/>
    <property type="match status" value="1"/>
</dbReference>
<keyword evidence="6" id="KW-0812">Transmembrane</keyword>
<dbReference type="InterPro" id="IPR003594">
    <property type="entry name" value="HATPase_dom"/>
</dbReference>
<dbReference type="InterPro" id="IPR036890">
    <property type="entry name" value="HATPase_C_sf"/>
</dbReference>
<dbReference type="PRINTS" id="PR00344">
    <property type="entry name" value="BCTRLSENSOR"/>
</dbReference>
<evidence type="ECO:0000256" key="10">
    <source>
        <dbReference type="ARBA" id="ARBA00022989"/>
    </source>
</evidence>
<feature type="domain" description="PAC" evidence="16">
    <location>
        <begin position="91"/>
        <end position="143"/>
    </location>
</feature>
<reference evidence="18" key="1">
    <citation type="journal article" date="2019" name="Int. J. Syst. Evol. Microbiol.">
        <title>The Global Catalogue of Microorganisms (GCM) 10K type strain sequencing project: providing services to taxonomists for standard genome sequencing and annotation.</title>
        <authorList>
            <consortium name="The Broad Institute Genomics Platform"/>
            <consortium name="The Broad Institute Genome Sequencing Center for Infectious Disease"/>
            <person name="Wu L."/>
            <person name="Ma J."/>
        </authorList>
    </citation>
    <scope>NUCLEOTIDE SEQUENCE [LARGE SCALE GENOMIC DNA]</scope>
    <source>
        <strain evidence="18">JCM 18200</strain>
    </source>
</reference>
<evidence type="ECO:0000256" key="7">
    <source>
        <dbReference type="ARBA" id="ARBA00022741"/>
    </source>
</evidence>
<dbReference type="PANTHER" id="PTHR42878">
    <property type="entry name" value="TWO-COMPONENT HISTIDINE KINASE"/>
    <property type="match status" value="1"/>
</dbReference>
<evidence type="ECO:0000256" key="11">
    <source>
        <dbReference type="ARBA" id="ARBA00023012"/>
    </source>
</evidence>
<dbReference type="Proteomes" id="UP001501411">
    <property type="component" value="Unassembled WGS sequence"/>
</dbReference>
<keyword evidence="9" id="KW-0067">ATP-binding</keyword>
<dbReference type="Gene3D" id="3.30.450.20">
    <property type="entry name" value="PAS domain"/>
    <property type="match status" value="2"/>
</dbReference>
<evidence type="ECO:0000313" key="17">
    <source>
        <dbReference type="EMBL" id="GAA4777917.1"/>
    </source>
</evidence>